<dbReference type="EMBL" id="KZ309044">
    <property type="protein sequence ID" value="KAG8236588.1"/>
    <property type="molecule type" value="Genomic_DNA"/>
</dbReference>
<reference evidence="1" key="1">
    <citation type="submission" date="2013-04" db="EMBL/GenBank/DDBJ databases">
        <authorList>
            <person name="Qu J."/>
            <person name="Murali S.C."/>
            <person name="Bandaranaike D."/>
            <person name="Bellair M."/>
            <person name="Blankenburg K."/>
            <person name="Chao H."/>
            <person name="Dinh H."/>
            <person name="Doddapaneni H."/>
            <person name="Downs B."/>
            <person name="Dugan-Rocha S."/>
            <person name="Elkadiri S."/>
            <person name="Gnanaolivu R.D."/>
            <person name="Hernandez B."/>
            <person name="Javaid M."/>
            <person name="Jayaseelan J.C."/>
            <person name="Lee S."/>
            <person name="Li M."/>
            <person name="Ming W."/>
            <person name="Munidasa M."/>
            <person name="Muniz J."/>
            <person name="Nguyen L."/>
            <person name="Ongeri F."/>
            <person name="Osuji N."/>
            <person name="Pu L.-L."/>
            <person name="Puazo M."/>
            <person name="Qu C."/>
            <person name="Quiroz J."/>
            <person name="Raj R."/>
            <person name="Weissenberger G."/>
            <person name="Xin Y."/>
            <person name="Zou X."/>
            <person name="Han Y."/>
            <person name="Richards S."/>
            <person name="Worley K."/>
            <person name="Muzny D."/>
            <person name="Gibbs R."/>
        </authorList>
    </citation>
    <scope>NUCLEOTIDE SEQUENCE</scope>
    <source>
        <strain evidence="1">Sampled in the wild</strain>
    </source>
</reference>
<keyword evidence="2" id="KW-1185">Reference proteome</keyword>
<organism evidence="1 2">
    <name type="scientific">Ladona fulva</name>
    <name type="common">Scarce chaser dragonfly</name>
    <name type="synonym">Libellula fulva</name>
    <dbReference type="NCBI Taxonomy" id="123851"/>
    <lineage>
        <taxon>Eukaryota</taxon>
        <taxon>Metazoa</taxon>
        <taxon>Ecdysozoa</taxon>
        <taxon>Arthropoda</taxon>
        <taxon>Hexapoda</taxon>
        <taxon>Insecta</taxon>
        <taxon>Pterygota</taxon>
        <taxon>Palaeoptera</taxon>
        <taxon>Odonata</taxon>
        <taxon>Epiprocta</taxon>
        <taxon>Anisoptera</taxon>
        <taxon>Libelluloidea</taxon>
        <taxon>Libellulidae</taxon>
        <taxon>Ladona</taxon>
    </lineage>
</organism>
<gene>
    <name evidence="1" type="ORF">J437_LFUL015776</name>
</gene>
<dbReference type="Proteomes" id="UP000792457">
    <property type="component" value="Unassembled WGS sequence"/>
</dbReference>
<protein>
    <submittedName>
        <fullName evidence="1">Uncharacterized protein</fullName>
    </submittedName>
</protein>
<evidence type="ECO:0000313" key="2">
    <source>
        <dbReference type="Proteomes" id="UP000792457"/>
    </source>
</evidence>
<name>A0A8K0KLP3_LADFU</name>
<comment type="caution">
    <text evidence="1">The sequence shown here is derived from an EMBL/GenBank/DDBJ whole genome shotgun (WGS) entry which is preliminary data.</text>
</comment>
<evidence type="ECO:0000313" key="1">
    <source>
        <dbReference type="EMBL" id="KAG8236588.1"/>
    </source>
</evidence>
<dbReference type="Pfam" id="PF06757">
    <property type="entry name" value="Ins_allergen_rp"/>
    <property type="match status" value="1"/>
</dbReference>
<proteinExistence type="predicted"/>
<dbReference type="AlphaFoldDB" id="A0A8K0KLP3"/>
<dbReference type="InterPro" id="IPR010629">
    <property type="entry name" value="Ins_allergen"/>
</dbReference>
<accession>A0A8K0KLP3</accession>
<dbReference type="OrthoDB" id="7882129at2759"/>
<reference evidence="1" key="2">
    <citation type="submission" date="2017-10" db="EMBL/GenBank/DDBJ databases">
        <title>Ladona fulva Genome sequencing and assembly.</title>
        <authorList>
            <person name="Murali S."/>
            <person name="Richards S."/>
            <person name="Bandaranaike D."/>
            <person name="Bellair M."/>
            <person name="Blankenburg K."/>
            <person name="Chao H."/>
            <person name="Dinh H."/>
            <person name="Doddapaneni H."/>
            <person name="Dugan-Rocha S."/>
            <person name="Elkadiri S."/>
            <person name="Gnanaolivu R."/>
            <person name="Hernandez B."/>
            <person name="Skinner E."/>
            <person name="Javaid M."/>
            <person name="Lee S."/>
            <person name="Li M."/>
            <person name="Ming W."/>
            <person name="Munidasa M."/>
            <person name="Muniz J."/>
            <person name="Nguyen L."/>
            <person name="Hughes D."/>
            <person name="Osuji N."/>
            <person name="Pu L.-L."/>
            <person name="Puazo M."/>
            <person name="Qu C."/>
            <person name="Quiroz J."/>
            <person name="Raj R."/>
            <person name="Weissenberger G."/>
            <person name="Xin Y."/>
            <person name="Zou X."/>
            <person name="Han Y."/>
            <person name="Worley K."/>
            <person name="Muzny D."/>
            <person name="Gibbs R."/>
        </authorList>
    </citation>
    <scope>NUCLEOTIDE SEQUENCE</scope>
    <source>
        <strain evidence="1">Sampled in the wild</strain>
    </source>
</reference>
<sequence>MVLQILGQPPFTPPKVQHFRRPSPQSGLTDMISDMLAVIPTAQIIDWYHKTCEPDPEFQELMAKLKGEDFLKVVARFRADPAFSVMRSGLTDLGIDMVAVEAWLNRVFGWPIPSRF</sequence>